<dbReference type="EMBL" id="LT840184">
    <property type="protein sequence ID" value="SMF90052.1"/>
    <property type="molecule type" value="Genomic_DNA"/>
</dbReference>
<keyword evidence="5" id="KW-1185">Reference proteome</keyword>
<dbReference type="PANTHER" id="PTHR43800:SF1">
    <property type="entry name" value="PEPTIDYL-LYSINE N-ACETYLTRANSFERASE YJAB"/>
    <property type="match status" value="1"/>
</dbReference>
<sequence>MVELNLTISREEKADQRCRVQHMNIRLFQNSDTEKVVDIWLEGSLRAHHFIDSGYWEAQKEAMASLYLPSSTTFVLEHEDEDNDTIIGFISLIEQYIAALFIDVNAQNRGYGGRLLNHVKKDRDLLDLKVYQKNESATQFYKKNGFHIVEETVDSATSEPEYVMKWERES</sequence>
<dbReference type="Pfam" id="PF13508">
    <property type="entry name" value="Acetyltransf_7"/>
    <property type="match status" value="1"/>
</dbReference>
<protein>
    <submittedName>
        <fullName evidence="4">Putative acetyltransferase</fullName>
    </submittedName>
</protein>
<keyword evidence="1 4" id="KW-0808">Transferase</keyword>
<feature type="domain" description="N-acetyltransferase" evidence="3">
    <location>
        <begin position="23"/>
        <end position="169"/>
    </location>
</feature>
<dbReference type="InterPro" id="IPR000182">
    <property type="entry name" value="GNAT_dom"/>
</dbReference>
<evidence type="ECO:0000256" key="2">
    <source>
        <dbReference type="ARBA" id="ARBA00023315"/>
    </source>
</evidence>
<dbReference type="GO" id="GO:0016747">
    <property type="term" value="F:acyltransferase activity, transferring groups other than amino-acyl groups"/>
    <property type="evidence" value="ECO:0007669"/>
    <property type="project" value="InterPro"/>
</dbReference>
<dbReference type="STRING" id="1313296.SAMN05661091_4873"/>
<dbReference type="PANTHER" id="PTHR43800">
    <property type="entry name" value="PEPTIDYL-LYSINE N-ACETYLTRANSFERASE YJAB"/>
    <property type="match status" value="1"/>
</dbReference>
<dbReference type="InterPro" id="IPR016181">
    <property type="entry name" value="Acyl_CoA_acyltransferase"/>
</dbReference>
<evidence type="ECO:0000313" key="5">
    <source>
        <dbReference type="Proteomes" id="UP000192940"/>
    </source>
</evidence>
<evidence type="ECO:0000259" key="3">
    <source>
        <dbReference type="PROSITE" id="PS51186"/>
    </source>
</evidence>
<gene>
    <name evidence="4" type="ORF">SAMN05661091_4873</name>
</gene>
<organism evidence="4 5">
    <name type="scientific">Paenibacillus uliginis N3/975</name>
    <dbReference type="NCBI Taxonomy" id="1313296"/>
    <lineage>
        <taxon>Bacteria</taxon>
        <taxon>Bacillati</taxon>
        <taxon>Bacillota</taxon>
        <taxon>Bacilli</taxon>
        <taxon>Bacillales</taxon>
        <taxon>Paenibacillaceae</taxon>
        <taxon>Paenibacillus</taxon>
    </lineage>
</organism>
<dbReference type="PROSITE" id="PS51186">
    <property type="entry name" value="GNAT"/>
    <property type="match status" value="1"/>
</dbReference>
<dbReference type="SUPFAM" id="SSF55729">
    <property type="entry name" value="Acyl-CoA N-acyltransferases (Nat)"/>
    <property type="match status" value="1"/>
</dbReference>
<name>A0A1X7HP10_9BACL</name>
<dbReference type="Proteomes" id="UP000192940">
    <property type="component" value="Chromosome I"/>
</dbReference>
<dbReference type="AlphaFoldDB" id="A0A1X7HP10"/>
<dbReference type="NCBIfam" id="NF007853">
    <property type="entry name" value="PRK10562.1"/>
    <property type="match status" value="1"/>
</dbReference>
<keyword evidence="2" id="KW-0012">Acyltransferase</keyword>
<dbReference type="CDD" id="cd04301">
    <property type="entry name" value="NAT_SF"/>
    <property type="match status" value="1"/>
</dbReference>
<reference evidence="4 5" key="1">
    <citation type="submission" date="2017-04" db="EMBL/GenBank/DDBJ databases">
        <authorList>
            <person name="Afonso C.L."/>
            <person name="Miller P.J."/>
            <person name="Scott M.A."/>
            <person name="Spackman E."/>
            <person name="Goraichik I."/>
            <person name="Dimitrov K.M."/>
            <person name="Suarez D.L."/>
            <person name="Swayne D.E."/>
        </authorList>
    </citation>
    <scope>NUCLEOTIDE SEQUENCE [LARGE SCALE GENOMIC DNA]</scope>
    <source>
        <strain evidence="4 5">N3/975</strain>
    </source>
</reference>
<accession>A0A1X7HP10</accession>
<evidence type="ECO:0000313" key="4">
    <source>
        <dbReference type="EMBL" id="SMF90052.1"/>
    </source>
</evidence>
<proteinExistence type="predicted"/>
<dbReference type="Gene3D" id="3.40.630.30">
    <property type="match status" value="1"/>
</dbReference>
<evidence type="ECO:0000256" key="1">
    <source>
        <dbReference type="ARBA" id="ARBA00022679"/>
    </source>
</evidence>